<dbReference type="Proteomes" id="UP001152519">
    <property type="component" value="Unassembled WGS sequence"/>
</dbReference>
<sequence>MGLLQSWSRNRMTKGAIAARERGDSVYIHTLATPVEQVRSSYIRAIESEGWSLTDTKENPQTPKERWTLTFQLASSEAAPSTGPQE</sequence>
<dbReference type="AlphaFoldDB" id="A0A9W4E1B4"/>
<dbReference type="EMBL" id="CAJSLV010000090">
    <property type="protein sequence ID" value="CAG6397626.1"/>
    <property type="molecule type" value="Genomic_DNA"/>
</dbReference>
<evidence type="ECO:0000313" key="1">
    <source>
        <dbReference type="EMBL" id="CAG6397626.1"/>
    </source>
</evidence>
<protein>
    <submittedName>
        <fullName evidence="1">Uncharacterized protein</fullName>
    </submittedName>
</protein>
<dbReference type="RefSeq" id="WP_251498017.1">
    <property type="nucleotide sequence ID" value="NZ_CAJSLV010000090.1"/>
</dbReference>
<organism evidence="1 2">
    <name type="scientific">Actinacidiphila cocklensis</name>
    <dbReference type="NCBI Taxonomy" id="887465"/>
    <lineage>
        <taxon>Bacteria</taxon>
        <taxon>Bacillati</taxon>
        <taxon>Actinomycetota</taxon>
        <taxon>Actinomycetes</taxon>
        <taxon>Kitasatosporales</taxon>
        <taxon>Streptomycetaceae</taxon>
        <taxon>Actinacidiphila</taxon>
    </lineage>
</organism>
<evidence type="ECO:0000313" key="2">
    <source>
        <dbReference type="Proteomes" id="UP001152519"/>
    </source>
</evidence>
<gene>
    <name evidence="1" type="ORF">SCOCK_580052</name>
</gene>
<comment type="caution">
    <text evidence="1">The sequence shown here is derived from an EMBL/GenBank/DDBJ whole genome shotgun (WGS) entry which is preliminary data.</text>
</comment>
<proteinExistence type="predicted"/>
<accession>A0A9W4E1B4</accession>
<name>A0A9W4E1B4_9ACTN</name>
<reference evidence="1" key="1">
    <citation type="submission" date="2021-05" db="EMBL/GenBank/DDBJ databases">
        <authorList>
            <person name="Arsene-Ploetze F."/>
        </authorList>
    </citation>
    <scope>NUCLEOTIDE SEQUENCE</scope>
    <source>
        <strain evidence="1">DSM 42138</strain>
    </source>
</reference>
<keyword evidence="2" id="KW-1185">Reference proteome</keyword>